<dbReference type="EMBL" id="JBHULU010000021">
    <property type="protein sequence ID" value="MFD2515217.1"/>
    <property type="molecule type" value="Genomic_DNA"/>
</dbReference>
<dbReference type="PANTHER" id="PTHR10584:SF166">
    <property type="entry name" value="RIBOKINASE"/>
    <property type="match status" value="1"/>
</dbReference>
<keyword evidence="6 12" id="KW-0547">Nucleotide-binding</keyword>
<dbReference type="Gene3D" id="3.40.1190.20">
    <property type="match status" value="1"/>
</dbReference>
<dbReference type="SUPFAM" id="SSF53613">
    <property type="entry name" value="Ribokinase-like"/>
    <property type="match status" value="1"/>
</dbReference>
<comment type="activity regulation">
    <text evidence="12">Activated by a monovalent cation that binds near, but not in, the active site. The most likely occupant of the site in vivo is potassium. Ion binding induces a conformational change that may alter substrate affinity.</text>
</comment>
<keyword evidence="7 12" id="KW-0418">Kinase</keyword>
<keyword evidence="4 12" id="KW-0808">Transferase</keyword>
<feature type="binding site" evidence="12">
    <location>
        <position position="251"/>
    </location>
    <ligand>
        <name>K(+)</name>
        <dbReference type="ChEBI" id="CHEBI:29103"/>
    </ligand>
</feature>
<keyword evidence="11 12" id="KW-0119">Carbohydrate metabolism</keyword>
<evidence type="ECO:0000259" key="13">
    <source>
        <dbReference type="Pfam" id="PF00294"/>
    </source>
</evidence>
<reference evidence="15" key="1">
    <citation type="journal article" date="2019" name="Int. J. Syst. Evol. Microbiol.">
        <title>The Global Catalogue of Microorganisms (GCM) 10K type strain sequencing project: providing services to taxonomists for standard genome sequencing and annotation.</title>
        <authorList>
            <consortium name="The Broad Institute Genomics Platform"/>
            <consortium name="The Broad Institute Genome Sequencing Center for Infectious Disease"/>
            <person name="Wu L."/>
            <person name="Ma J."/>
        </authorList>
    </citation>
    <scope>NUCLEOTIDE SEQUENCE [LARGE SCALE GENOMIC DNA]</scope>
    <source>
        <strain evidence="15">KCTC 42498</strain>
    </source>
</reference>
<comment type="caution">
    <text evidence="14">The sequence shown here is derived from an EMBL/GenBank/DDBJ whole genome shotgun (WGS) entry which is preliminary data.</text>
</comment>
<feature type="binding site" evidence="12">
    <location>
        <position position="257"/>
    </location>
    <ligand>
        <name>substrate</name>
    </ligand>
</feature>
<dbReference type="InterPro" id="IPR002139">
    <property type="entry name" value="Ribo/fructo_kinase"/>
</dbReference>
<dbReference type="InterPro" id="IPR002173">
    <property type="entry name" value="Carboh/pur_kinase_PfkB_CS"/>
</dbReference>
<feature type="binding site" evidence="12">
    <location>
        <begin position="41"/>
        <end position="45"/>
    </location>
    <ligand>
        <name>substrate</name>
    </ligand>
</feature>
<dbReference type="PRINTS" id="PR00990">
    <property type="entry name" value="RIBOKINASE"/>
</dbReference>
<comment type="pathway">
    <text evidence="12">Carbohydrate metabolism; D-ribose degradation; D-ribose 5-phosphate from beta-D-ribopyranose: step 2/2.</text>
</comment>
<dbReference type="InterPro" id="IPR011611">
    <property type="entry name" value="PfkB_dom"/>
</dbReference>
<dbReference type="GO" id="GO:0004747">
    <property type="term" value="F:ribokinase activity"/>
    <property type="evidence" value="ECO:0007669"/>
    <property type="project" value="UniProtKB-EC"/>
</dbReference>
<dbReference type="Proteomes" id="UP001597544">
    <property type="component" value="Unassembled WGS sequence"/>
</dbReference>
<evidence type="ECO:0000256" key="9">
    <source>
        <dbReference type="ARBA" id="ARBA00022842"/>
    </source>
</evidence>
<evidence type="ECO:0000256" key="1">
    <source>
        <dbReference type="ARBA" id="ARBA00005380"/>
    </source>
</evidence>
<dbReference type="PANTHER" id="PTHR10584">
    <property type="entry name" value="SUGAR KINASE"/>
    <property type="match status" value="1"/>
</dbReference>
<dbReference type="InterPro" id="IPR029056">
    <property type="entry name" value="Ribokinase-like"/>
</dbReference>
<evidence type="ECO:0000313" key="15">
    <source>
        <dbReference type="Proteomes" id="UP001597544"/>
    </source>
</evidence>
<feature type="binding site" evidence="12">
    <location>
        <position position="292"/>
    </location>
    <ligand>
        <name>K(+)</name>
        <dbReference type="ChEBI" id="CHEBI:29103"/>
    </ligand>
</feature>
<feature type="binding site" evidence="12">
    <location>
        <position position="287"/>
    </location>
    <ligand>
        <name>K(+)</name>
        <dbReference type="ChEBI" id="CHEBI:29103"/>
    </ligand>
</feature>
<comment type="similarity">
    <text evidence="12">Belongs to the carbohydrate kinase PfkB family. Ribokinase subfamily.</text>
</comment>
<evidence type="ECO:0000313" key="14">
    <source>
        <dbReference type="EMBL" id="MFD2515217.1"/>
    </source>
</evidence>
<comment type="caution">
    <text evidence="12">Lacks conserved residue(s) required for the propagation of feature annotation.</text>
</comment>
<name>A0ABW5IQG1_9BACT</name>
<evidence type="ECO:0000256" key="3">
    <source>
        <dbReference type="ARBA" id="ARBA00016943"/>
    </source>
</evidence>
<feature type="binding site" evidence="12">
    <location>
        <position position="253"/>
    </location>
    <ligand>
        <name>K(+)</name>
        <dbReference type="ChEBI" id="CHEBI:29103"/>
    </ligand>
</feature>
<dbReference type="CDD" id="cd01174">
    <property type="entry name" value="ribokinase"/>
    <property type="match status" value="1"/>
</dbReference>
<comment type="subunit">
    <text evidence="12">Homodimer.</text>
</comment>
<keyword evidence="8 12" id="KW-0067">ATP-binding</keyword>
<evidence type="ECO:0000256" key="7">
    <source>
        <dbReference type="ARBA" id="ARBA00022777"/>
    </source>
</evidence>
<evidence type="ECO:0000256" key="10">
    <source>
        <dbReference type="ARBA" id="ARBA00022958"/>
    </source>
</evidence>
<feature type="binding site" evidence="12">
    <location>
        <begin position="13"/>
        <end position="15"/>
    </location>
    <ligand>
        <name>substrate</name>
    </ligand>
</feature>
<dbReference type="Pfam" id="PF00294">
    <property type="entry name" value="PfkB"/>
    <property type="match status" value="1"/>
</dbReference>
<keyword evidence="9 12" id="KW-0460">Magnesium</keyword>
<evidence type="ECO:0000256" key="11">
    <source>
        <dbReference type="ARBA" id="ARBA00023277"/>
    </source>
</evidence>
<organism evidence="14 15">
    <name type="scientific">Pontibacter locisalis</name>
    <dbReference type="NCBI Taxonomy" id="1719035"/>
    <lineage>
        <taxon>Bacteria</taxon>
        <taxon>Pseudomonadati</taxon>
        <taxon>Bacteroidota</taxon>
        <taxon>Cytophagia</taxon>
        <taxon>Cytophagales</taxon>
        <taxon>Hymenobacteraceae</taxon>
        <taxon>Pontibacter</taxon>
    </lineage>
</organism>
<feature type="active site" description="Proton acceptor" evidence="12">
    <location>
        <position position="257"/>
    </location>
</feature>
<comment type="subcellular location">
    <subcellularLocation>
        <location evidence="12">Cytoplasm</location>
    </subcellularLocation>
</comment>
<evidence type="ECO:0000256" key="6">
    <source>
        <dbReference type="ARBA" id="ARBA00022741"/>
    </source>
</evidence>
<accession>A0ABW5IQG1</accession>
<keyword evidence="15" id="KW-1185">Reference proteome</keyword>
<protein>
    <recommendedName>
        <fullName evidence="3 12">Ribokinase</fullName>
        <shortName evidence="12">RK</shortName>
        <ecNumber evidence="2 12">2.7.1.15</ecNumber>
    </recommendedName>
</protein>
<dbReference type="HAMAP" id="MF_01987">
    <property type="entry name" value="Ribokinase"/>
    <property type="match status" value="1"/>
</dbReference>
<sequence length="317" mass="33672">MTQGIIISLGSINADFQVRVDKDPYQTTTMIGHDLQRLGGGKGANVAYQAHLLGASATLIGRVGNDDLKEQALKPLREMDIDLTYVRAVDGASTAVSMIAVPPNGKKKIILAPNANDVWVEEDKDEVRKAILQAPEGSVLVADYEVAPAIVEVAINAAQEKNFTVILDPSPTDRVDKRLFEKINYLIPDASETEGLTGTAPASLEKAVSAAHKLLDQGVKNVLVKLEGGGCIAANKEITFHIPAIPVEVVDTTGAGDAFAGALAVAVMEKRPLKEAACFASAASLVAVTGFGSQPAYASRERVEHYFDLTIDKIEEI</sequence>
<comment type="function">
    <text evidence="12">Catalyzes the phosphorylation of ribose at O-5 in a reaction requiring ATP and magnesium. The resulting D-ribose-5-phosphate can then be used either for sythesis of nucleotides, histidine, and tryptophan, or as a component of the pentose phosphate pathway.</text>
</comment>
<feature type="binding site" evidence="12">
    <location>
        <position position="290"/>
    </location>
    <ligand>
        <name>K(+)</name>
        <dbReference type="ChEBI" id="CHEBI:29103"/>
    </ligand>
</feature>
<gene>
    <name evidence="12" type="primary">rbsK</name>
    <name evidence="14" type="ORF">ACFSRY_15190</name>
</gene>
<evidence type="ECO:0000256" key="4">
    <source>
        <dbReference type="ARBA" id="ARBA00022679"/>
    </source>
</evidence>
<keyword evidence="10 12" id="KW-0630">Potassium</keyword>
<evidence type="ECO:0000256" key="12">
    <source>
        <dbReference type="HAMAP-Rule" id="MF_01987"/>
    </source>
</evidence>
<comment type="cofactor">
    <cofactor evidence="12">
        <name>Mg(2+)</name>
        <dbReference type="ChEBI" id="CHEBI:18420"/>
    </cofactor>
    <text evidence="12">Requires a divalent cation, most likely magnesium in vivo, as an electrophilic catalyst to aid phosphoryl group transfer. It is the chelate of the metal and the nucleotide that is the actual substrate.</text>
</comment>
<comment type="similarity">
    <text evidence="1">Belongs to the carbohydrate kinase pfkB family.</text>
</comment>
<evidence type="ECO:0000256" key="2">
    <source>
        <dbReference type="ARBA" id="ARBA00012035"/>
    </source>
</evidence>
<dbReference type="RefSeq" id="WP_377509498.1">
    <property type="nucleotide sequence ID" value="NZ_JBHULU010000021.1"/>
</dbReference>
<comment type="catalytic activity">
    <reaction evidence="12">
        <text>D-ribose + ATP = D-ribose 5-phosphate + ADP + H(+)</text>
        <dbReference type="Rhea" id="RHEA:13697"/>
        <dbReference type="ChEBI" id="CHEBI:15378"/>
        <dbReference type="ChEBI" id="CHEBI:30616"/>
        <dbReference type="ChEBI" id="CHEBI:47013"/>
        <dbReference type="ChEBI" id="CHEBI:78346"/>
        <dbReference type="ChEBI" id="CHEBI:456216"/>
        <dbReference type="EC" id="2.7.1.15"/>
    </reaction>
</comment>
<proteinExistence type="inferred from homology"/>
<feature type="domain" description="Carbohydrate kinase PfkB" evidence="13">
    <location>
        <begin position="6"/>
        <end position="295"/>
    </location>
</feature>
<keyword evidence="5 12" id="KW-0479">Metal-binding</keyword>
<feature type="binding site" evidence="12">
    <location>
        <begin position="256"/>
        <end position="257"/>
    </location>
    <ligand>
        <name>ATP</name>
        <dbReference type="ChEBI" id="CHEBI:30616"/>
    </ligand>
</feature>
<dbReference type="EC" id="2.7.1.15" evidence="2 12"/>
<feature type="binding site" evidence="12">
    <location>
        <position position="145"/>
    </location>
    <ligand>
        <name>substrate</name>
    </ligand>
</feature>
<dbReference type="InterPro" id="IPR011877">
    <property type="entry name" value="Ribokinase"/>
</dbReference>
<dbReference type="PROSITE" id="PS00584">
    <property type="entry name" value="PFKB_KINASES_2"/>
    <property type="match status" value="1"/>
</dbReference>
<evidence type="ECO:0000256" key="8">
    <source>
        <dbReference type="ARBA" id="ARBA00022840"/>
    </source>
</evidence>
<evidence type="ECO:0000256" key="5">
    <source>
        <dbReference type="ARBA" id="ARBA00022723"/>
    </source>
</evidence>
<keyword evidence="12" id="KW-0963">Cytoplasm</keyword>